<dbReference type="EMBL" id="CAXAMM010015469">
    <property type="protein sequence ID" value="CAK9036388.1"/>
    <property type="molecule type" value="Genomic_DNA"/>
</dbReference>
<comment type="subcellular location">
    <subcellularLocation>
        <location evidence="1">Vacuole membrane</location>
        <topology evidence="1">Multi-pass membrane protein</topology>
    </subcellularLocation>
</comment>
<keyword evidence="3 6" id="KW-0812">Transmembrane</keyword>
<feature type="domain" description="SPX" evidence="7">
    <location>
        <begin position="15"/>
        <end position="136"/>
    </location>
</feature>
<dbReference type="Gene3D" id="3.20.100.30">
    <property type="entry name" value="VTC, catalytic tunnel domain"/>
    <property type="match status" value="1"/>
</dbReference>
<evidence type="ECO:0000256" key="1">
    <source>
        <dbReference type="ARBA" id="ARBA00004128"/>
    </source>
</evidence>
<keyword evidence="4 6" id="KW-1133">Transmembrane helix</keyword>
<evidence type="ECO:0000256" key="5">
    <source>
        <dbReference type="ARBA" id="ARBA00023136"/>
    </source>
</evidence>
<feature type="transmembrane region" description="Helical" evidence="6">
    <location>
        <begin position="603"/>
        <end position="626"/>
    </location>
</feature>
<feature type="non-terminal residue" evidence="8">
    <location>
        <position position="1"/>
    </location>
</feature>
<dbReference type="PROSITE" id="PS51382">
    <property type="entry name" value="SPX"/>
    <property type="match status" value="1"/>
</dbReference>
<dbReference type="InterPro" id="IPR003807">
    <property type="entry name" value="DUF202"/>
</dbReference>
<dbReference type="Pfam" id="PF02656">
    <property type="entry name" value="DUF202"/>
    <property type="match status" value="1"/>
</dbReference>
<gene>
    <name evidence="8" type="ORF">SCF082_LOCUS21712</name>
</gene>
<evidence type="ECO:0000256" key="3">
    <source>
        <dbReference type="ARBA" id="ARBA00022692"/>
    </source>
</evidence>
<evidence type="ECO:0000256" key="6">
    <source>
        <dbReference type="SAM" id="Phobius"/>
    </source>
</evidence>
<name>A0ABP0LB49_9DINO</name>
<sequence length="629" mass="71741">TLLVTHCSRRHGEQMKFGKEIQRHAEAHPRYQNFYLAYKEFKQLIKGNEQSRLRELLRQQLLKISGYAELQAQTIGGEIRYMLQRPNHICKDRIKVLVEDYIELFRFWNLNQEGFRKICKKMDKKCQDGFSKWFLPMVETCDFRSKDWDLSLLFLGQVHDSVSREHLEGSLRDEVILIPAEEVMIAKVILGAMCLAPPDPRPEGSRMRWFAELPRKVKPLTNLVWFDSAELPQFLQRYRQRNCDLLMAGCAVSDFRFRWVEGAAEEVFLDIVYQNREKSSSRMKHSEVAALCRKQEPSGRSDPGVEEIQALIERDGLSPMVSCSFRRTTFHSARHGAQVLTWSDSRDLHGKEDSALAVLDEDIVFIDEWREKKQWCRILEEAESPKQEGRASLGWALLRLRRGVPVAVAQRLRELGMAQAHYFSKALCGTLIFQQAALRRLPIHLPDFSMQTVFRLSTAGFPLPVGGELVEPFDDSGGRSPASSGIFQAEQGLTSWAADMAAAFCRFLHSLNSDTGNDEDLLVDCKTPMSNERTVLRWFRSAVMMLSVSAFLTSTPGFASQINGMLLAAIALLCVFWPWRLFYRRSMMVKKPLGIGQPATDRAMPQVLGLSLASVLASVIVVHAAFKDE</sequence>
<proteinExistence type="predicted"/>
<dbReference type="InterPro" id="IPR051572">
    <property type="entry name" value="VTC_Complex_Subunit"/>
</dbReference>
<feature type="transmembrane region" description="Helical" evidence="6">
    <location>
        <begin position="565"/>
        <end position="583"/>
    </location>
</feature>
<evidence type="ECO:0000256" key="4">
    <source>
        <dbReference type="ARBA" id="ARBA00022989"/>
    </source>
</evidence>
<accession>A0ABP0LB49</accession>
<dbReference type="PANTHER" id="PTHR46140">
    <property type="entry name" value="VACUOLAR TRANSPORTER CHAPERONE 1-RELATED"/>
    <property type="match status" value="1"/>
</dbReference>
<dbReference type="InterPro" id="IPR004331">
    <property type="entry name" value="SPX_dom"/>
</dbReference>
<keyword evidence="5 6" id="KW-0472">Membrane</keyword>
<dbReference type="InterPro" id="IPR042267">
    <property type="entry name" value="VTC_sf"/>
</dbReference>
<comment type="caution">
    <text evidence="8">The sequence shown here is derived from an EMBL/GenBank/DDBJ whole genome shotgun (WGS) entry which is preliminary data.</text>
</comment>
<organism evidence="8 9">
    <name type="scientific">Durusdinium trenchii</name>
    <dbReference type="NCBI Taxonomy" id="1381693"/>
    <lineage>
        <taxon>Eukaryota</taxon>
        <taxon>Sar</taxon>
        <taxon>Alveolata</taxon>
        <taxon>Dinophyceae</taxon>
        <taxon>Suessiales</taxon>
        <taxon>Symbiodiniaceae</taxon>
        <taxon>Durusdinium</taxon>
    </lineage>
</organism>
<dbReference type="Proteomes" id="UP001642464">
    <property type="component" value="Unassembled WGS sequence"/>
</dbReference>
<reference evidence="8 9" key="1">
    <citation type="submission" date="2024-02" db="EMBL/GenBank/DDBJ databases">
        <authorList>
            <person name="Chen Y."/>
            <person name="Shah S."/>
            <person name="Dougan E. K."/>
            <person name="Thang M."/>
            <person name="Chan C."/>
        </authorList>
    </citation>
    <scope>NUCLEOTIDE SEQUENCE [LARGE SCALE GENOMIC DNA]</scope>
</reference>
<evidence type="ECO:0000259" key="7">
    <source>
        <dbReference type="PROSITE" id="PS51382"/>
    </source>
</evidence>
<dbReference type="PANTHER" id="PTHR46140:SF1">
    <property type="entry name" value="VACUOLAR TRANSPORTER CHAPERONE COMPLEX SUBUNIT 4-RELATED"/>
    <property type="match status" value="1"/>
</dbReference>
<protein>
    <recommendedName>
        <fullName evidence="7">SPX domain-containing protein</fullName>
    </recommendedName>
</protein>
<keyword evidence="2" id="KW-0926">Vacuole</keyword>
<evidence type="ECO:0000313" key="9">
    <source>
        <dbReference type="Proteomes" id="UP001642464"/>
    </source>
</evidence>
<evidence type="ECO:0000313" key="8">
    <source>
        <dbReference type="EMBL" id="CAK9036388.1"/>
    </source>
</evidence>
<evidence type="ECO:0000256" key="2">
    <source>
        <dbReference type="ARBA" id="ARBA00022554"/>
    </source>
</evidence>
<keyword evidence="9" id="KW-1185">Reference proteome</keyword>